<feature type="transmembrane region" description="Helical" evidence="1">
    <location>
        <begin position="78"/>
        <end position="98"/>
    </location>
</feature>
<protein>
    <submittedName>
        <fullName evidence="2">Uncharacterized protein</fullName>
    </submittedName>
</protein>
<comment type="caution">
    <text evidence="2">The sequence shown here is derived from an EMBL/GenBank/DDBJ whole genome shotgun (WGS) entry which is preliminary data.</text>
</comment>
<dbReference type="EMBL" id="CAMPGE010025153">
    <property type="protein sequence ID" value="CAI2382937.1"/>
    <property type="molecule type" value="Genomic_DNA"/>
</dbReference>
<evidence type="ECO:0000313" key="2">
    <source>
        <dbReference type="EMBL" id="CAI2382937.1"/>
    </source>
</evidence>
<evidence type="ECO:0000313" key="3">
    <source>
        <dbReference type="Proteomes" id="UP001295684"/>
    </source>
</evidence>
<keyword evidence="1" id="KW-0472">Membrane</keyword>
<dbReference type="AlphaFoldDB" id="A0AAD1Y4U2"/>
<accession>A0AAD1Y4U2</accession>
<keyword evidence="1" id="KW-0812">Transmembrane</keyword>
<proteinExistence type="predicted"/>
<feature type="transmembrane region" description="Helical" evidence="1">
    <location>
        <begin position="54"/>
        <end position="71"/>
    </location>
</feature>
<keyword evidence="1" id="KW-1133">Transmembrane helix</keyword>
<evidence type="ECO:0000256" key="1">
    <source>
        <dbReference type="SAM" id="Phobius"/>
    </source>
</evidence>
<organism evidence="2 3">
    <name type="scientific">Euplotes crassus</name>
    <dbReference type="NCBI Taxonomy" id="5936"/>
    <lineage>
        <taxon>Eukaryota</taxon>
        <taxon>Sar</taxon>
        <taxon>Alveolata</taxon>
        <taxon>Ciliophora</taxon>
        <taxon>Intramacronucleata</taxon>
        <taxon>Spirotrichea</taxon>
        <taxon>Hypotrichia</taxon>
        <taxon>Euplotida</taxon>
        <taxon>Euplotidae</taxon>
        <taxon>Moneuplotes</taxon>
    </lineage>
</organism>
<feature type="transmembrane region" description="Helical" evidence="1">
    <location>
        <begin position="12"/>
        <end position="29"/>
    </location>
</feature>
<gene>
    <name evidence="2" type="ORF">ECRASSUSDP1_LOCUS24427</name>
</gene>
<name>A0AAD1Y4U2_EUPCR</name>
<keyword evidence="3" id="KW-1185">Reference proteome</keyword>
<dbReference type="Proteomes" id="UP001295684">
    <property type="component" value="Unassembled WGS sequence"/>
</dbReference>
<reference evidence="2" key="1">
    <citation type="submission" date="2023-07" db="EMBL/GenBank/DDBJ databases">
        <authorList>
            <consortium name="AG Swart"/>
            <person name="Singh M."/>
            <person name="Singh A."/>
            <person name="Seah K."/>
            <person name="Emmerich C."/>
        </authorList>
    </citation>
    <scope>NUCLEOTIDE SEQUENCE</scope>
    <source>
        <strain evidence="2">DP1</strain>
    </source>
</reference>
<sequence length="167" mass="18733">MEKLRSFVTVNLYSKIIASCVLLLTIHTFNSEQYQGVKDFCKLLDIGDEVSKCLTYFLGSLTFFAAISILFRWYKRAMYLCIMACGCNLFALLCVGITKNDNNSDPPLSLAHALISHILHPNSVCLENVLTCTAVHSCMFYVAYQYIGSWEVEAGEEEGFLINLAIC</sequence>